<evidence type="ECO:0000256" key="2">
    <source>
        <dbReference type="ARBA" id="ARBA00023125"/>
    </source>
</evidence>
<dbReference type="InterPro" id="IPR011711">
    <property type="entry name" value="GntR_C"/>
</dbReference>
<comment type="caution">
    <text evidence="5">The sequence shown here is derived from an EMBL/GenBank/DDBJ whole genome shotgun (WGS) entry which is preliminary data.</text>
</comment>
<evidence type="ECO:0000256" key="1">
    <source>
        <dbReference type="ARBA" id="ARBA00023015"/>
    </source>
</evidence>
<dbReference type="SUPFAM" id="SSF48008">
    <property type="entry name" value="GntR ligand-binding domain-like"/>
    <property type="match status" value="1"/>
</dbReference>
<keyword evidence="3" id="KW-0804">Transcription</keyword>
<evidence type="ECO:0000259" key="4">
    <source>
        <dbReference type="PROSITE" id="PS50949"/>
    </source>
</evidence>
<sequence>MAKTREPVLDRSRQVAVQILDILRERILSLELEPGQPVSRHTLQNEFAVSQTPVRDALLHLKEEGLIDIFPQYATRVSRIDIGHARQAQFLRLSIEAEALRRLTVKNSTATADQLDELIALQERFAEPETYGRFEDLDRAFHRVLYLQTGIDRLWDVVRAQSVHLDRLRRLNLPMPGKLQSLIGDHKAIAQAVRRSDVEGAVSALREHLSGTLSIVHEIRTRFPDYIVDEAEQDRHVPSKNADS</sequence>
<keyword evidence="1" id="KW-0805">Transcription regulation</keyword>
<reference evidence="6" key="1">
    <citation type="journal article" date="2019" name="Int. J. Syst. Evol. Microbiol.">
        <title>The Global Catalogue of Microorganisms (GCM) 10K type strain sequencing project: providing services to taxonomists for standard genome sequencing and annotation.</title>
        <authorList>
            <consortium name="The Broad Institute Genomics Platform"/>
            <consortium name="The Broad Institute Genome Sequencing Center for Infectious Disease"/>
            <person name="Wu L."/>
            <person name="Ma J."/>
        </authorList>
    </citation>
    <scope>NUCLEOTIDE SEQUENCE [LARGE SCALE GENOMIC DNA]</scope>
    <source>
        <strain evidence="6">TBRC 5781</strain>
    </source>
</reference>
<dbReference type="Gene3D" id="1.10.10.10">
    <property type="entry name" value="Winged helix-like DNA-binding domain superfamily/Winged helix DNA-binding domain"/>
    <property type="match status" value="1"/>
</dbReference>
<dbReference type="SMART" id="SM00345">
    <property type="entry name" value="HTH_GNTR"/>
    <property type="match status" value="1"/>
</dbReference>
<dbReference type="InterPro" id="IPR008920">
    <property type="entry name" value="TF_FadR/GntR_C"/>
</dbReference>
<evidence type="ECO:0000256" key="3">
    <source>
        <dbReference type="ARBA" id="ARBA00023163"/>
    </source>
</evidence>
<dbReference type="SUPFAM" id="SSF46785">
    <property type="entry name" value="Winged helix' DNA-binding domain"/>
    <property type="match status" value="1"/>
</dbReference>
<evidence type="ECO:0000313" key="6">
    <source>
        <dbReference type="Proteomes" id="UP001595697"/>
    </source>
</evidence>
<protein>
    <submittedName>
        <fullName evidence="5">GntR family transcriptional regulator</fullName>
    </submittedName>
</protein>
<dbReference type="InterPro" id="IPR000524">
    <property type="entry name" value="Tscrpt_reg_HTH_GntR"/>
</dbReference>
<dbReference type="Pfam" id="PF00392">
    <property type="entry name" value="GntR"/>
    <property type="match status" value="1"/>
</dbReference>
<dbReference type="PROSITE" id="PS50949">
    <property type="entry name" value="HTH_GNTR"/>
    <property type="match status" value="1"/>
</dbReference>
<dbReference type="EMBL" id="JBHSBD010000014">
    <property type="protein sequence ID" value="MFC3967271.1"/>
    <property type="molecule type" value="Genomic_DNA"/>
</dbReference>
<dbReference type="InterPro" id="IPR036390">
    <property type="entry name" value="WH_DNA-bd_sf"/>
</dbReference>
<dbReference type="SMART" id="SM00895">
    <property type="entry name" value="FCD"/>
    <property type="match status" value="1"/>
</dbReference>
<dbReference type="PANTHER" id="PTHR43537">
    <property type="entry name" value="TRANSCRIPTIONAL REGULATOR, GNTR FAMILY"/>
    <property type="match status" value="1"/>
</dbReference>
<dbReference type="RefSeq" id="WP_247261827.1">
    <property type="nucleotide sequence ID" value="NZ_JALJQZ010000028.1"/>
</dbReference>
<accession>A0ABV8E4G5</accession>
<gene>
    <name evidence="5" type="ORF">ACFOVS_03855</name>
</gene>
<evidence type="ECO:0000313" key="5">
    <source>
        <dbReference type="EMBL" id="MFC3967271.1"/>
    </source>
</evidence>
<keyword evidence="2" id="KW-0238">DNA-binding</keyword>
<dbReference type="Proteomes" id="UP001595697">
    <property type="component" value="Unassembled WGS sequence"/>
</dbReference>
<dbReference type="PANTHER" id="PTHR43537:SF45">
    <property type="entry name" value="GNTR FAMILY REGULATORY PROTEIN"/>
    <property type="match status" value="1"/>
</dbReference>
<organism evidence="5 6">
    <name type="scientific">Rhizobium lemnae</name>
    <dbReference type="NCBI Taxonomy" id="1214924"/>
    <lineage>
        <taxon>Bacteria</taxon>
        <taxon>Pseudomonadati</taxon>
        <taxon>Pseudomonadota</taxon>
        <taxon>Alphaproteobacteria</taxon>
        <taxon>Hyphomicrobiales</taxon>
        <taxon>Rhizobiaceae</taxon>
        <taxon>Rhizobium/Agrobacterium group</taxon>
        <taxon>Rhizobium</taxon>
    </lineage>
</organism>
<name>A0ABV8E4G5_9HYPH</name>
<dbReference type="Gene3D" id="1.20.120.530">
    <property type="entry name" value="GntR ligand-binding domain-like"/>
    <property type="match status" value="1"/>
</dbReference>
<dbReference type="Pfam" id="PF07729">
    <property type="entry name" value="FCD"/>
    <property type="match status" value="1"/>
</dbReference>
<feature type="domain" description="HTH gntR-type" evidence="4">
    <location>
        <begin position="13"/>
        <end position="80"/>
    </location>
</feature>
<dbReference type="InterPro" id="IPR036388">
    <property type="entry name" value="WH-like_DNA-bd_sf"/>
</dbReference>
<keyword evidence="6" id="KW-1185">Reference proteome</keyword>
<proteinExistence type="predicted"/>